<dbReference type="AlphaFoldDB" id="A0A0C2J2X6"/>
<evidence type="ECO:0000313" key="2">
    <source>
        <dbReference type="EMBL" id="KII63432.1"/>
    </source>
</evidence>
<name>A0A0C2J2X6_THEKT</name>
<keyword evidence="3" id="KW-1185">Reference proteome</keyword>
<evidence type="ECO:0000313" key="3">
    <source>
        <dbReference type="Proteomes" id="UP000031668"/>
    </source>
</evidence>
<dbReference type="EMBL" id="JWZT01004669">
    <property type="protein sequence ID" value="KII63432.1"/>
    <property type="molecule type" value="Genomic_DNA"/>
</dbReference>
<feature type="compositionally biased region" description="Polar residues" evidence="1">
    <location>
        <begin position="8"/>
        <end position="22"/>
    </location>
</feature>
<dbReference type="Proteomes" id="UP000031668">
    <property type="component" value="Unassembled WGS sequence"/>
</dbReference>
<feature type="region of interest" description="Disordered" evidence="1">
    <location>
        <begin position="1"/>
        <end position="22"/>
    </location>
</feature>
<proteinExistence type="predicted"/>
<accession>A0A0C2J2X6</accession>
<gene>
    <name evidence="2" type="ORF">RF11_02241</name>
</gene>
<reference evidence="2 3" key="1">
    <citation type="journal article" date="2014" name="Genome Biol. Evol.">
        <title>The genome of the myxosporean Thelohanellus kitauei shows adaptations to nutrient acquisition within its fish host.</title>
        <authorList>
            <person name="Yang Y."/>
            <person name="Xiong J."/>
            <person name="Zhou Z."/>
            <person name="Huo F."/>
            <person name="Miao W."/>
            <person name="Ran C."/>
            <person name="Liu Y."/>
            <person name="Zhang J."/>
            <person name="Feng J."/>
            <person name="Wang M."/>
            <person name="Wang M."/>
            <person name="Wang L."/>
            <person name="Yao B."/>
        </authorList>
    </citation>
    <scope>NUCLEOTIDE SEQUENCE [LARGE SCALE GENOMIC DNA]</scope>
    <source>
        <strain evidence="2">Wuqing</strain>
    </source>
</reference>
<comment type="caution">
    <text evidence="2">The sequence shown here is derived from an EMBL/GenBank/DDBJ whole genome shotgun (WGS) entry which is preliminary data.</text>
</comment>
<evidence type="ECO:0000256" key="1">
    <source>
        <dbReference type="SAM" id="MobiDB-lite"/>
    </source>
</evidence>
<protein>
    <submittedName>
        <fullName evidence="2">Uncharacterized protein</fullName>
    </submittedName>
</protein>
<organism evidence="2 3">
    <name type="scientific">Thelohanellus kitauei</name>
    <name type="common">Myxosporean</name>
    <dbReference type="NCBI Taxonomy" id="669202"/>
    <lineage>
        <taxon>Eukaryota</taxon>
        <taxon>Metazoa</taxon>
        <taxon>Cnidaria</taxon>
        <taxon>Myxozoa</taxon>
        <taxon>Myxosporea</taxon>
        <taxon>Bivalvulida</taxon>
        <taxon>Platysporina</taxon>
        <taxon>Myxobolidae</taxon>
        <taxon>Thelohanellus</taxon>
    </lineage>
</organism>
<sequence>MERGEAEQNGSTTGQVQDTNGNGHEAQEKIIEYTLRDTSRIKMVLTMLLDLTYQQRTSFFCYLCDLIYWLIVRFGFTQNEQISKERFCNCVANIIKIPIDKAKTLIILEEELDPAIKEMGELSLQLGLSFENEPTYPKEFYFQ</sequence>